<evidence type="ECO:0000313" key="2">
    <source>
        <dbReference type="EMBL" id="GGG00213.1"/>
    </source>
</evidence>
<comment type="caution">
    <text evidence="2">The sequence shown here is derived from an EMBL/GenBank/DDBJ whole genome shotgun (WGS) entry which is preliminary data.</text>
</comment>
<gene>
    <name evidence="2" type="ORF">GCM10007304_12670</name>
</gene>
<name>A0A917CW24_9NOCA</name>
<accession>A0A917CW24</accession>
<evidence type="ECO:0000313" key="3">
    <source>
        <dbReference type="Proteomes" id="UP000654257"/>
    </source>
</evidence>
<dbReference type="Proteomes" id="UP000654257">
    <property type="component" value="Unassembled WGS sequence"/>
</dbReference>
<feature type="transmembrane region" description="Helical" evidence="1">
    <location>
        <begin position="182"/>
        <end position="209"/>
    </location>
</feature>
<keyword evidence="1" id="KW-0472">Membrane</keyword>
<dbReference type="EMBL" id="BMCU01000001">
    <property type="protein sequence ID" value="GGG00213.1"/>
    <property type="molecule type" value="Genomic_DNA"/>
</dbReference>
<feature type="transmembrane region" description="Helical" evidence="1">
    <location>
        <begin position="157"/>
        <end position="175"/>
    </location>
</feature>
<feature type="transmembrane region" description="Helical" evidence="1">
    <location>
        <begin position="215"/>
        <end position="236"/>
    </location>
</feature>
<feature type="transmembrane region" description="Helical" evidence="1">
    <location>
        <begin position="21"/>
        <end position="39"/>
    </location>
</feature>
<keyword evidence="1" id="KW-0812">Transmembrane</keyword>
<organism evidence="2 3">
    <name type="scientific">Rhodococcoides trifolii</name>
    <dbReference type="NCBI Taxonomy" id="908250"/>
    <lineage>
        <taxon>Bacteria</taxon>
        <taxon>Bacillati</taxon>
        <taxon>Actinomycetota</taxon>
        <taxon>Actinomycetes</taxon>
        <taxon>Mycobacteriales</taxon>
        <taxon>Nocardiaceae</taxon>
        <taxon>Rhodococcoides</taxon>
    </lineage>
</organism>
<keyword evidence="3" id="KW-1185">Reference proteome</keyword>
<feature type="transmembrane region" description="Helical" evidence="1">
    <location>
        <begin position="133"/>
        <end position="151"/>
    </location>
</feature>
<evidence type="ECO:0008006" key="4">
    <source>
        <dbReference type="Google" id="ProtNLM"/>
    </source>
</evidence>
<feature type="transmembrane region" description="Helical" evidence="1">
    <location>
        <begin position="275"/>
        <end position="294"/>
    </location>
</feature>
<dbReference type="RefSeq" id="WP_229745801.1">
    <property type="nucleotide sequence ID" value="NZ_BMCU01000001.1"/>
</dbReference>
<feature type="transmembrane region" description="Helical" evidence="1">
    <location>
        <begin position="346"/>
        <end position="364"/>
    </location>
</feature>
<sequence>MTALRNSPEVTSPPAPARHRGWALPLSAFGIFAALYSALSLMGQRQLRTSGFDLGIFVQEVSGYAHLRAPVSNLLGTGYTTLGDHFSPITALLAPFYRAFPSPDTLLIAQAVLFAVGVVPLTRWAQNAFGKRIALIVALGYGLSFGLQSALNFDFHEIAFAVPILAFSVVALGQGRWRTAMLWALPLVFVKEDMGLTVAVIGALVAFWTSGRTRFWGIATAVWGLGWTALAVKVIIPALSSDDAYNQGSNLPPLGSGIADTAHGLVAGDSRAATILLLLAITGFAALRSPLTLIAAPTVAWRFLSGNSNYWVPIYHYNAILMPILFAALIDAVIRGRRDMHLSRRAQRVIFGAVAVVAIGSLPFTPLSRLANADGWRVDPQAVTAADIASSIPAGDSIAASNNLVPQFVSTHDVTVFPQRPADTSTPDWIVVNRAHPPGWPLDRVGDDKAISDALADGYVLTADVDGIEVLERVAR</sequence>
<keyword evidence="1" id="KW-1133">Transmembrane helix</keyword>
<protein>
    <recommendedName>
        <fullName evidence="4">DUF2079 domain-containing protein</fullName>
    </recommendedName>
</protein>
<reference evidence="2" key="1">
    <citation type="journal article" date="2014" name="Int. J. Syst. Evol. Microbiol.">
        <title>Complete genome sequence of Corynebacterium casei LMG S-19264T (=DSM 44701T), isolated from a smear-ripened cheese.</title>
        <authorList>
            <consortium name="US DOE Joint Genome Institute (JGI-PGF)"/>
            <person name="Walter F."/>
            <person name="Albersmeier A."/>
            <person name="Kalinowski J."/>
            <person name="Ruckert C."/>
        </authorList>
    </citation>
    <scope>NUCLEOTIDE SEQUENCE</scope>
    <source>
        <strain evidence="2">CCM 7905</strain>
    </source>
</reference>
<evidence type="ECO:0000256" key="1">
    <source>
        <dbReference type="SAM" id="Phobius"/>
    </source>
</evidence>
<dbReference type="AlphaFoldDB" id="A0A917CW24"/>
<feature type="transmembrane region" description="Helical" evidence="1">
    <location>
        <begin position="314"/>
        <end position="334"/>
    </location>
</feature>
<dbReference type="InterPro" id="IPR018650">
    <property type="entry name" value="STSV1_Orf64"/>
</dbReference>
<reference evidence="2" key="2">
    <citation type="submission" date="2020-09" db="EMBL/GenBank/DDBJ databases">
        <authorList>
            <person name="Sun Q."/>
            <person name="Sedlacek I."/>
        </authorList>
    </citation>
    <scope>NUCLEOTIDE SEQUENCE</scope>
    <source>
        <strain evidence="2">CCM 7905</strain>
    </source>
</reference>
<dbReference type="Pfam" id="PF09852">
    <property type="entry name" value="DUF2079"/>
    <property type="match status" value="1"/>
</dbReference>
<feature type="transmembrane region" description="Helical" evidence="1">
    <location>
        <begin position="105"/>
        <end position="121"/>
    </location>
</feature>
<proteinExistence type="predicted"/>